<dbReference type="InterPro" id="IPR036890">
    <property type="entry name" value="HATPase_C_sf"/>
</dbReference>
<gene>
    <name evidence="1" type="ORF">DF3PB_40016</name>
</gene>
<evidence type="ECO:0000313" key="1">
    <source>
        <dbReference type="EMBL" id="SUS07219.1"/>
    </source>
</evidence>
<dbReference type="SUPFAM" id="SSF55874">
    <property type="entry name" value="ATPase domain of HSP90 chaperone/DNA topoisomerase II/histidine kinase"/>
    <property type="match status" value="1"/>
</dbReference>
<sequence>MKSVELTPHPAFLIESLRSIGYSLETALADIIDNSITAEADRISVRFMWATGTPWIAVSDNGKGMSRERLLEAMRFGSSSPLTKRSALDLGRFGLGMKTASLSQCRAVTVISKTARETHACVWDLDLLSEKIKPEWKAFLPEIDKLACDPVAGPLLGELAKRSSGTVVLWERLDVILSDAAGAGSEQRFSAQMDQARIHIQTVFHRFLATEGGRRAIRMDFNGSALAAFDPFGPRHPARQELPLETIPVSGERIDVQPYVLPHHTKIPRAEYELFGGDEGYLQNQGFYVYRNRRLIVKGTWFRLIRKAELNKLVRVRVDIPNTLDHLWRIDIRKSQADPPETVLQELRRIIHRIAGTGQRVYTNRALKLQQRDKVPVWRREVVDSLVRYVLNQDHPLIRALTDDEDEPRRARNRACLQLISASFPAEMYFSDAADDSVEFAPVADESQVVEMVRRLIEAMRSVGLDGDDLKQRLMKTEVPTLSPELIDRLLAEPHARST</sequence>
<reference evidence="1" key="1">
    <citation type="submission" date="2018-07" db="EMBL/GenBank/DDBJ databases">
        <authorList>
            <person name="Quirk P.G."/>
            <person name="Krulwich T.A."/>
        </authorList>
    </citation>
    <scope>NUCLEOTIDE SEQUENCE</scope>
</reference>
<dbReference type="Gene3D" id="3.30.565.10">
    <property type="entry name" value="Histidine kinase-like ATPase, C-terminal domain"/>
    <property type="match status" value="1"/>
</dbReference>
<proteinExistence type="predicted"/>
<accession>A0A380THP4</accession>
<dbReference type="EMBL" id="UIDG01000334">
    <property type="protein sequence ID" value="SUS07219.1"/>
    <property type="molecule type" value="Genomic_DNA"/>
</dbReference>
<evidence type="ECO:0008006" key="2">
    <source>
        <dbReference type="Google" id="ProtNLM"/>
    </source>
</evidence>
<organism evidence="1">
    <name type="scientific">metagenome</name>
    <dbReference type="NCBI Taxonomy" id="256318"/>
    <lineage>
        <taxon>unclassified sequences</taxon>
        <taxon>metagenomes</taxon>
    </lineage>
</organism>
<protein>
    <recommendedName>
        <fullName evidence="2">ATP-binding protein</fullName>
    </recommendedName>
</protein>
<dbReference type="AlphaFoldDB" id="A0A380THP4"/>
<dbReference type="Pfam" id="PF13589">
    <property type="entry name" value="HATPase_c_3"/>
    <property type="match status" value="1"/>
</dbReference>
<name>A0A380THP4_9ZZZZ</name>